<dbReference type="PANTHER" id="PTHR31836:SF28">
    <property type="entry name" value="SRCR DOMAIN-CONTAINING PROTEIN-RELATED"/>
    <property type="match status" value="1"/>
</dbReference>
<dbReference type="CDD" id="cd22191">
    <property type="entry name" value="DPBB_RlpA_EXP_N-like"/>
    <property type="match status" value="1"/>
</dbReference>
<accession>A0A0F8B5P2</accession>
<keyword evidence="1 3" id="KW-0732">Signal</keyword>
<dbReference type="Proteomes" id="UP000034841">
    <property type="component" value="Unassembled WGS sequence"/>
</dbReference>
<feature type="compositionally biased region" description="Low complexity" evidence="2">
    <location>
        <begin position="116"/>
        <end position="126"/>
    </location>
</feature>
<feature type="signal peptide" evidence="3">
    <location>
        <begin position="1"/>
        <end position="18"/>
    </location>
</feature>
<evidence type="ECO:0000256" key="1">
    <source>
        <dbReference type="ARBA" id="ARBA00022729"/>
    </source>
</evidence>
<evidence type="ECO:0000313" key="5">
    <source>
        <dbReference type="Proteomes" id="UP000034841"/>
    </source>
</evidence>
<dbReference type="InterPro" id="IPR036908">
    <property type="entry name" value="RlpA-like_sf"/>
</dbReference>
<feature type="chain" id="PRO_5002527322" evidence="3">
    <location>
        <begin position="19"/>
        <end position="332"/>
    </location>
</feature>
<feature type="compositionally biased region" description="Low complexity" evidence="2">
    <location>
        <begin position="94"/>
        <end position="107"/>
    </location>
</feature>
<feature type="compositionally biased region" description="Polar residues" evidence="2">
    <location>
        <begin position="133"/>
        <end position="143"/>
    </location>
</feature>
<evidence type="ECO:0000256" key="3">
    <source>
        <dbReference type="SAM" id="SignalP"/>
    </source>
</evidence>
<sequence>MKSAIIASTLLAAASVVAQPHNRHGHDAFHKRSLGPRRVANAADTWDTVDIYDYVNKVKTECVYETAWVTVIEWVDSHGVATQAPDTIFPGGMAPATTTTESTPAQTDDGLFYEHASSSSSSSYSAPAPPPATTLQTITTTKSEPAPTQAPVETPSSEPVYVPTSSTPVAAEYVAPTYASENVEPTTSAQPVYVAPSSTSEPVYQAPAASSAAPAAQSSTTTTDNSGSGEESGYLTYYDLGMGACGFDDSGKDETDYIIAISKDLMGTQSNGNPYCGKTATITGNGKTITATIRDKCMGCTTNHIDGSKKIFLDLFGSLDAGKEDVTFAIAA</sequence>
<feature type="region of interest" description="Disordered" evidence="2">
    <location>
        <begin position="92"/>
        <end position="163"/>
    </location>
</feature>
<dbReference type="EMBL" id="LBBL01000071">
    <property type="protein sequence ID" value="KKF95915.1"/>
    <property type="molecule type" value="Genomic_DNA"/>
</dbReference>
<dbReference type="InterPro" id="IPR051477">
    <property type="entry name" value="Expansin_CellWall"/>
</dbReference>
<comment type="caution">
    <text evidence="4">The sequence shown here is derived from an EMBL/GenBank/DDBJ whole genome shotgun (WGS) entry which is preliminary data.</text>
</comment>
<dbReference type="Gene3D" id="2.40.40.10">
    <property type="entry name" value="RlpA-like domain"/>
    <property type="match status" value="1"/>
</dbReference>
<dbReference type="OrthoDB" id="406505at2759"/>
<dbReference type="AlphaFoldDB" id="A0A0F8B5P2"/>
<name>A0A0F8B5P2_CERFI</name>
<evidence type="ECO:0000256" key="2">
    <source>
        <dbReference type="SAM" id="MobiDB-lite"/>
    </source>
</evidence>
<reference evidence="4 5" key="1">
    <citation type="submission" date="2015-04" db="EMBL/GenBank/DDBJ databases">
        <title>Genome sequence of Ceratocystis platani, a major pathogen of plane trees.</title>
        <authorList>
            <person name="Belbahri L."/>
        </authorList>
    </citation>
    <scope>NUCLEOTIDE SEQUENCE [LARGE SCALE GENOMIC DNA]</scope>
    <source>
        <strain evidence="4 5">CFO</strain>
    </source>
</reference>
<evidence type="ECO:0000313" key="4">
    <source>
        <dbReference type="EMBL" id="KKF95915.1"/>
    </source>
</evidence>
<protein>
    <submittedName>
        <fullName evidence="4">Allergen Asp f 7</fullName>
    </submittedName>
</protein>
<dbReference type="PANTHER" id="PTHR31836">
    <property type="match status" value="1"/>
</dbReference>
<gene>
    <name evidence="4" type="ORF">CFO_g1721</name>
</gene>
<dbReference type="SUPFAM" id="SSF50685">
    <property type="entry name" value="Barwin-like endoglucanases"/>
    <property type="match status" value="1"/>
</dbReference>
<proteinExistence type="predicted"/>
<feature type="region of interest" description="Disordered" evidence="2">
    <location>
        <begin position="205"/>
        <end position="230"/>
    </location>
</feature>
<organism evidence="4 5">
    <name type="scientific">Ceratocystis fimbriata f. sp. platani</name>
    <dbReference type="NCBI Taxonomy" id="88771"/>
    <lineage>
        <taxon>Eukaryota</taxon>
        <taxon>Fungi</taxon>
        <taxon>Dikarya</taxon>
        <taxon>Ascomycota</taxon>
        <taxon>Pezizomycotina</taxon>
        <taxon>Sordariomycetes</taxon>
        <taxon>Hypocreomycetidae</taxon>
        <taxon>Microascales</taxon>
        <taxon>Ceratocystidaceae</taxon>
        <taxon>Ceratocystis</taxon>
    </lineage>
</organism>
<keyword evidence="5" id="KW-1185">Reference proteome</keyword>